<proteinExistence type="predicted"/>
<reference evidence="2 3" key="1">
    <citation type="submission" date="2019-06" db="EMBL/GenBank/DDBJ databases">
        <title>Draft genomes of female and male turbot (Scophthalmus maximus).</title>
        <authorList>
            <person name="Xu H."/>
            <person name="Xu X.-W."/>
            <person name="Shao C."/>
            <person name="Chen S."/>
        </authorList>
    </citation>
    <scope>NUCLEOTIDE SEQUENCE [LARGE SCALE GENOMIC DNA]</scope>
    <source>
        <strain evidence="2">Ysfricsl-2016a</strain>
        <tissue evidence="2">Blood</tissue>
    </source>
</reference>
<protein>
    <submittedName>
        <fullName evidence="2">Uncharacterized protein</fullName>
    </submittedName>
</protein>
<sequence>MEHENSITPEDDVTSAATAESHKDESRRRTAALTNTVASDDDDDDDDVNRTCHGLDGPRHERKRIGSQLILIHVISSTENLCGQISKSGAAEKIPVKVRAEFKFTQSLMFVVGCRLNPDISDETLVPT</sequence>
<evidence type="ECO:0000313" key="3">
    <source>
        <dbReference type="Proteomes" id="UP000438429"/>
    </source>
</evidence>
<evidence type="ECO:0000256" key="1">
    <source>
        <dbReference type="SAM" id="MobiDB-lite"/>
    </source>
</evidence>
<dbReference type="AlphaFoldDB" id="A0A6A4T977"/>
<name>A0A6A4T977_SCOMX</name>
<gene>
    <name evidence="2" type="ORF">F2P81_006826</name>
</gene>
<comment type="caution">
    <text evidence="2">The sequence shown here is derived from an EMBL/GenBank/DDBJ whole genome shotgun (WGS) entry which is preliminary data.</text>
</comment>
<dbReference type="Proteomes" id="UP000438429">
    <property type="component" value="Unassembled WGS sequence"/>
</dbReference>
<dbReference type="EMBL" id="VEVO01000006">
    <property type="protein sequence ID" value="KAF0040928.1"/>
    <property type="molecule type" value="Genomic_DNA"/>
</dbReference>
<evidence type="ECO:0000313" key="2">
    <source>
        <dbReference type="EMBL" id="KAF0040928.1"/>
    </source>
</evidence>
<accession>A0A6A4T977</accession>
<feature type="region of interest" description="Disordered" evidence="1">
    <location>
        <begin position="1"/>
        <end position="59"/>
    </location>
</feature>
<organism evidence="2 3">
    <name type="scientific">Scophthalmus maximus</name>
    <name type="common">Turbot</name>
    <name type="synonym">Psetta maxima</name>
    <dbReference type="NCBI Taxonomy" id="52904"/>
    <lineage>
        <taxon>Eukaryota</taxon>
        <taxon>Metazoa</taxon>
        <taxon>Chordata</taxon>
        <taxon>Craniata</taxon>
        <taxon>Vertebrata</taxon>
        <taxon>Euteleostomi</taxon>
        <taxon>Actinopterygii</taxon>
        <taxon>Neopterygii</taxon>
        <taxon>Teleostei</taxon>
        <taxon>Neoteleostei</taxon>
        <taxon>Acanthomorphata</taxon>
        <taxon>Carangaria</taxon>
        <taxon>Pleuronectiformes</taxon>
        <taxon>Pleuronectoidei</taxon>
        <taxon>Scophthalmidae</taxon>
        <taxon>Scophthalmus</taxon>
    </lineage>
</organism>